<dbReference type="Proteomes" id="UP000695562">
    <property type="component" value="Unassembled WGS sequence"/>
</dbReference>
<comment type="similarity">
    <text evidence="4 11">Belongs to the Nudix hydrolase family.</text>
</comment>
<dbReference type="InterPro" id="IPR020476">
    <property type="entry name" value="Nudix_hydrolase"/>
</dbReference>
<evidence type="ECO:0000256" key="7">
    <source>
        <dbReference type="ARBA" id="ARBA00023128"/>
    </source>
</evidence>
<dbReference type="GO" id="GO:0035529">
    <property type="term" value="F:NADH pyrophosphatase activity"/>
    <property type="evidence" value="ECO:0007669"/>
    <property type="project" value="TreeGrafter"/>
</dbReference>
<dbReference type="AlphaFoldDB" id="A0A8J4UXE5"/>
<evidence type="ECO:0000256" key="3">
    <source>
        <dbReference type="ARBA" id="ARBA00004496"/>
    </source>
</evidence>
<comment type="function">
    <text evidence="9">May contribute to the regulation of cell proliferation.</text>
</comment>
<dbReference type="Gene3D" id="3.90.79.10">
    <property type="entry name" value="Nucleoside Triphosphate Pyrophosphohydrolase"/>
    <property type="match status" value="1"/>
</dbReference>
<dbReference type="GO" id="GO:0005634">
    <property type="term" value="C:nucleus"/>
    <property type="evidence" value="ECO:0007669"/>
    <property type="project" value="UniProtKB-SubCell"/>
</dbReference>
<dbReference type="Pfam" id="PF00293">
    <property type="entry name" value="NUDIX"/>
    <property type="match status" value="1"/>
</dbReference>
<gene>
    <name evidence="13" type="ORF">CYY_008307</name>
</gene>
<evidence type="ECO:0000313" key="13">
    <source>
        <dbReference type="EMBL" id="KAF2070378.1"/>
    </source>
</evidence>
<sequence length="341" mass="38958">MIRRTINSICKLNILSFRDYHCHTTLFYSTTTKSSPPSTTNLLNITKEMSEGSKTLTKKKQEDTEKYNGDSLPSLGLLKGTPDIFDGLTIDEVSQYPDNIEEFRVLLKKSLDFWIENKRRGLWFKVPESKSQLIPVLIENGFKFHHCQSDYLMLTNWLPQELNKLPHYTSHFIGCGGVVINDKKEILLITEKQRPTKWKIPGGALDSGEDISATAVREVFEETGVKTEFVGVLGFRQLHKYAFNRGDIYYICALKPISEEINIDPNEIALCKWAPIEEFLTLETPFPLQRSVARLAYEYAENGYKGFKGDLVANSLKPGNSFIYHGSDADLLDLKYVEKHE</sequence>
<reference evidence="13" key="1">
    <citation type="submission" date="2020-01" db="EMBL/GenBank/DDBJ databases">
        <title>Development of genomics and gene disruption for Polysphondylium violaceum indicates a role for the polyketide synthase stlB in stalk morphogenesis.</title>
        <authorList>
            <person name="Narita B."/>
            <person name="Kawabe Y."/>
            <person name="Kin K."/>
            <person name="Saito T."/>
            <person name="Gibbs R."/>
            <person name="Kuspa A."/>
            <person name="Muzny D."/>
            <person name="Queller D."/>
            <person name="Richards S."/>
            <person name="Strassman J."/>
            <person name="Sucgang R."/>
            <person name="Worley K."/>
            <person name="Schaap P."/>
        </authorList>
    </citation>
    <scope>NUCLEOTIDE SEQUENCE</scope>
    <source>
        <strain evidence="13">QSvi11</strain>
    </source>
</reference>
<dbReference type="PROSITE" id="PS00893">
    <property type="entry name" value="NUDIX_BOX"/>
    <property type="match status" value="1"/>
</dbReference>
<dbReference type="InterPro" id="IPR020084">
    <property type="entry name" value="NUDIX_hydrolase_CS"/>
</dbReference>
<feature type="domain" description="Nudix hydrolase" evidence="12">
    <location>
        <begin position="170"/>
        <end position="296"/>
    </location>
</feature>
<evidence type="ECO:0000256" key="10">
    <source>
        <dbReference type="ARBA" id="ARBA00068898"/>
    </source>
</evidence>
<accession>A0A8J4UXE5</accession>
<dbReference type="PRINTS" id="PR00502">
    <property type="entry name" value="NUDIXFAMILY"/>
</dbReference>
<dbReference type="CDD" id="cd04670">
    <property type="entry name" value="NUDIX_ASFGF2_Nudt6"/>
    <property type="match status" value="1"/>
</dbReference>
<evidence type="ECO:0000313" key="14">
    <source>
        <dbReference type="Proteomes" id="UP000695562"/>
    </source>
</evidence>
<dbReference type="Pfam" id="PF18290">
    <property type="entry name" value="Nudix_hydro"/>
    <property type="match status" value="1"/>
</dbReference>
<protein>
    <recommendedName>
        <fullName evidence="10">Nucleoside diphosphate-linked moiety X motif 6</fullName>
    </recommendedName>
</protein>
<dbReference type="PANTHER" id="PTHR13994:SF13">
    <property type="entry name" value="FI03680P"/>
    <property type="match status" value="1"/>
</dbReference>
<dbReference type="PANTHER" id="PTHR13994">
    <property type="entry name" value="NUDIX HYDROLASE RELATED"/>
    <property type="match status" value="1"/>
</dbReference>
<dbReference type="FunFam" id="3.90.79.10:FF:000027">
    <property type="entry name" value="nucleoside diphosphate-linked moiety X motif 6"/>
    <property type="match status" value="1"/>
</dbReference>
<evidence type="ECO:0000256" key="9">
    <source>
        <dbReference type="ARBA" id="ARBA00057091"/>
    </source>
</evidence>
<dbReference type="EMBL" id="AJWJ01000500">
    <property type="protein sequence ID" value="KAF2070378.1"/>
    <property type="molecule type" value="Genomic_DNA"/>
</dbReference>
<keyword evidence="6 11" id="KW-0378">Hydrolase</keyword>
<dbReference type="InterPro" id="IPR040618">
    <property type="entry name" value="Pre-Nudix"/>
</dbReference>
<dbReference type="GO" id="GO:0005739">
    <property type="term" value="C:mitochondrion"/>
    <property type="evidence" value="ECO:0007669"/>
    <property type="project" value="UniProtKB-SubCell"/>
</dbReference>
<dbReference type="Gene3D" id="3.40.630.30">
    <property type="match status" value="1"/>
</dbReference>
<keyword evidence="5" id="KW-0963">Cytoplasm</keyword>
<name>A0A8J4UXE5_9MYCE</name>
<evidence type="ECO:0000256" key="5">
    <source>
        <dbReference type="ARBA" id="ARBA00022490"/>
    </source>
</evidence>
<evidence type="ECO:0000256" key="6">
    <source>
        <dbReference type="ARBA" id="ARBA00022801"/>
    </source>
</evidence>
<comment type="caution">
    <text evidence="13">The sequence shown here is derived from an EMBL/GenBank/DDBJ whole genome shotgun (WGS) entry which is preliminary data.</text>
</comment>
<dbReference type="OrthoDB" id="447842at2759"/>
<evidence type="ECO:0000256" key="11">
    <source>
        <dbReference type="RuleBase" id="RU003476"/>
    </source>
</evidence>
<dbReference type="InterPro" id="IPR000086">
    <property type="entry name" value="NUDIX_hydrolase_dom"/>
</dbReference>
<evidence type="ECO:0000259" key="12">
    <source>
        <dbReference type="PROSITE" id="PS51462"/>
    </source>
</evidence>
<evidence type="ECO:0000256" key="4">
    <source>
        <dbReference type="ARBA" id="ARBA00005582"/>
    </source>
</evidence>
<dbReference type="PROSITE" id="PS51462">
    <property type="entry name" value="NUDIX"/>
    <property type="match status" value="1"/>
</dbReference>
<keyword evidence="14" id="KW-1185">Reference proteome</keyword>
<keyword evidence="7" id="KW-0496">Mitochondrion</keyword>
<dbReference type="GO" id="GO:0051287">
    <property type="term" value="F:NAD binding"/>
    <property type="evidence" value="ECO:0007669"/>
    <property type="project" value="TreeGrafter"/>
</dbReference>
<keyword evidence="8" id="KW-0539">Nucleus</keyword>
<evidence type="ECO:0000256" key="8">
    <source>
        <dbReference type="ARBA" id="ARBA00023242"/>
    </source>
</evidence>
<dbReference type="InterPro" id="IPR015797">
    <property type="entry name" value="NUDIX_hydrolase-like_dom_sf"/>
</dbReference>
<evidence type="ECO:0000256" key="1">
    <source>
        <dbReference type="ARBA" id="ARBA00004123"/>
    </source>
</evidence>
<dbReference type="InterPro" id="IPR003293">
    <property type="entry name" value="Nudix_hydrolase6-like"/>
</dbReference>
<organism evidence="13 14">
    <name type="scientific">Polysphondylium violaceum</name>
    <dbReference type="NCBI Taxonomy" id="133409"/>
    <lineage>
        <taxon>Eukaryota</taxon>
        <taxon>Amoebozoa</taxon>
        <taxon>Evosea</taxon>
        <taxon>Eumycetozoa</taxon>
        <taxon>Dictyostelia</taxon>
        <taxon>Dictyosteliales</taxon>
        <taxon>Dictyosteliaceae</taxon>
        <taxon>Polysphondylium</taxon>
    </lineage>
</organism>
<dbReference type="GO" id="GO:0047631">
    <property type="term" value="F:ADP-ribose diphosphatase activity"/>
    <property type="evidence" value="ECO:0007669"/>
    <property type="project" value="TreeGrafter"/>
</dbReference>
<comment type="subcellular location">
    <subcellularLocation>
        <location evidence="3">Cytoplasm</location>
    </subcellularLocation>
    <subcellularLocation>
        <location evidence="2">Mitochondrion</location>
    </subcellularLocation>
    <subcellularLocation>
        <location evidence="1">Nucleus</location>
    </subcellularLocation>
</comment>
<proteinExistence type="inferred from homology"/>
<evidence type="ECO:0000256" key="2">
    <source>
        <dbReference type="ARBA" id="ARBA00004173"/>
    </source>
</evidence>
<dbReference type="SUPFAM" id="SSF55811">
    <property type="entry name" value="Nudix"/>
    <property type="match status" value="1"/>
</dbReference>
<dbReference type="PRINTS" id="PR01356">
    <property type="entry name" value="GFGPROTEIN"/>
</dbReference>